<evidence type="ECO:0000256" key="2">
    <source>
        <dbReference type="SAM" id="MobiDB-lite"/>
    </source>
</evidence>
<proteinExistence type="predicted"/>
<dbReference type="SUPFAM" id="SSF103088">
    <property type="entry name" value="OmpA-like"/>
    <property type="match status" value="1"/>
</dbReference>
<dbReference type="RefSeq" id="WP_349057202.1">
    <property type="nucleotide sequence ID" value="NZ_JBBMEJ010000016.1"/>
</dbReference>
<dbReference type="PANTHER" id="PTHR30329">
    <property type="entry name" value="STATOR ELEMENT OF FLAGELLAR MOTOR COMPLEX"/>
    <property type="match status" value="1"/>
</dbReference>
<evidence type="ECO:0000256" key="1">
    <source>
        <dbReference type="PROSITE-ProRule" id="PRU00473"/>
    </source>
</evidence>
<feature type="region of interest" description="Disordered" evidence="2">
    <location>
        <begin position="111"/>
        <end position="144"/>
    </location>
</feature>
<dbReference type="Proteomes" id="UP001473063">
    <property type="component" value="Unassembled WGS sequence"/>
</dbReference>
<sequence length="361" mass="41188">MHKKRRPEDGGFNIWRSYSDMMAGVLLLFVLIMCVTLFQAQKSYNDSLKERDEKIALQEKYTEELLEKQNALDEQAGTLKSQDEKIESQDKELSSLAERLTNQQKTLEEQQKTLEEQQKKLEEQQKKLSSQKEKLEEQQSSLDEKTELLESQQQQIDKIIGVKAEVVEALQKEFAKKNLNVDIDSQTGALTLNANVMFDYDQAELTDSGKRTLSMVLPTYCKVLLNDSYKKYLGEIIIDGYTDTDGDYSYNLELSQRRSLAVAQYLLNIEGDFLKDTQVQELQDCLTVNGHSMADPVLDADGNVDKDASRRVEVKFRLKDEEMIQELNKIMQGDQKTESADSPDSADSESTGKSSADKKKE</sequence>
<evidence type="ECO:0000313" key="5">
    <source>
        <dbReference type="EMBL" id="MEQ2371798.1"/>
    </source>
</evidence>
<gene>
    <name evidence="5" type="ORF">WMO28_12850</name>
</gene>
<evidence type="ECO:0000259" key="4">
    <source>
        <dbReference type="PROSITE" id="PS51123"/>
    </source>
</evidence>
<dbReference type="PANTHER" id="PTHR30329:SF21">
    <property type="entry name" value="LIPOPROTEIN YIAD-RELATED"/>
    <property type="match status" value="1"/>
</dbReference>
<name>A0ABV1BKP5_9FIRM</name>
<organism evidence="5 6">
    <name type="scientific">Blautia aquisgranensis</name>
    <dbReference type="NCBI Taxonomy" id="3133153"/>
    <lineage>
        <taxon>Bacteria</taxon>
        <taxon>Bacillati</taxon>
        <taxon>Bacillota</taxon>
        <taxon>Clostridia</taxon>
        <taxon>Lachnospirales</taxon>
        <taxon>Lachnospiraceae</taxon>
        <taxon>Blautia</taxon>
    </lineage>
</organism>
<reference evidence="5 6" key="1">
    <citation type="submission" date="2024-03" db="EMBL/GenBank/DDBJ databases">
        <title>Human intestinal bacterial collection.</title>
        <authorList>
            <person name="Pauvert C."/>
            <person name="Hitch T.C.A."/>
            <person name="Clavel T."/>
        </authorList>
    </citation>
    <scope>NUCLEOTIDE SEQUENCE [LARGE SCALE GENOMIC DNA]</scope>
    <source>
        <strain evidence="5 6">CLA-JM-H16</strain>
    </source>
</reference>
<protein>
    <submittedName>
        <fullName evidence="5">OmpA family protein</fullName>
    </submittedName>
</protein>
<dbReference type="Pfam" id="PF00691">
    <property type="entry name" value="OmpA"/>
    <property type="match status" value="1"/>
</dbReference>
<dbReference type="InterPro" id="IPR036737">
    <property type="entry name" value="OmpA-like_sf"/>
</dbReference>
<dbReference type="Gene3D" id="3.30.1330.60">
    <property type="entry name" value="OmpA-like domain"/>
    <property type="match status" value="1"/>
</dbReference>
<keyword evidence="6" id="KW-1185">Reference proteome</keyword>
<dbReference type="InterPro" id="IPR050330">
    <property type="entry name" value="Bact_OuterMem_StrucFunc"/>
</dbReference>
<feature type="domain" description="OmpA-like" evidence="4">
    <location>
        <begin position="185"/>
        <end position="320"/>
    </location>
</feature>
<dbReference type="PROSITE" id="PS51123">
    <property type="entry name" value="OMPA_2"/>
    <property type="match status" value="1"/>
</dbReference>
<comment type="caution">
    <text evidence="5">The sequence shown here is derived from an EMBL/GenBank/DDBJ whole genome shotgun (WGS) entry which is preliminary data.</text>
</comment>
<keyword evidence="3" id="KW-1133">Transmembrane helix</keyword>
<dbReference type="InterPro" id="IPR006665">
    <property type="entry name" value="OmpA-like"/>
</dbReference>
<evidence type="ECO:0000313" key="6">
    <source>
        <dbReference type="Proteomes" id="UP001473063"/>
    </source>
</evidence>
<dbReference type="CDD" id="cd07185">
    <property type="entry name" value="OmpA_C-like"/>
    <property type="match status" value="1"/>
</dbReference>
<feature type="region of interest" description="Disordered" evidence="2">
    <location>
        <begin position="328"/>
        <end position="361"/>
    </location>
</feature>
<dbReference type="EMBL" id="JBBMEJ010000016">
    <property type="protein sequence ID" value="MEQ2371798.1"/>
    <property type="molecule type" value="Genomic_DNA"/>
</dbReference>
<feature type="compositionally biased region" description="Low complexity" evidence="2">
    <location>
        <begin position="340"/>
        <end position="349"/>
    </location>
</feature>
<keyword evidence="1 3" id="KW-0472">Membrane</keyword>
<feature type="transmembrane region" description="Helical" evidence="3">
    <location>
        <begin position="21"/>
        <end position="40"/>
    </location>
</feature>
<accession>A0ABV1BKP5</accession>
<keyword evidence="3" id="KW-0812">Transmembrane</keyword>
<evidence type="ECO:0000256" key="3">
    <source>
        <dbReference type="SAM" id="Phobius"/>
    </source>
</evidence>